<reference evidence="9 10" key="1">
    <citation type="submission" date="2017-01" db="EMBL/GenBank/DDBJ databases">
        <title>Genome Sequencing of a Marine Spirillum, Oceanospirillum multiglobuliferum ATCC 33336, from Japan.</title>
        <authorList>
            <person name="Carney J.G."/>
            <person name="Trachtenberg A.M."/>
            <person name="Rheaume B.A."/>
            <person name="Linnane J.D."/>
            <person name="Pitts N.L."/>
            <person name="Mykles D.L."/>
            <person name="Maclea K.S."/>
        </authorList>
    </citation>
    <scope>NUCLEOTIDE SEQUENCE [LARGE SCALE GENOMIC DNA]</scope>
    <source>
        <strain evidence="9 10">ATCC 33336</strain>
    </source>
</reference>
<accession>A0A1T4P411</accession>
<dbReference type="FunFam" id="1.10.3470.10:FF:000001">
    <property type="entry name" value="Vitamin B12 ABC transporter permease BtuC"/>
    <property type="match status" value="1"/>
</dbReference>
<proteinExistence type="inferred from homology"/>
<feature type="transmembrane region" description="Helical" evidence="8">
    <location>
        <begin position="313"/>
        <end position="331"/>
    </location>
</feature>
<dbReference type="InterPro" id="IPR000522">
    <property type="entry name" value="ABC_transptr_permease_BtuC"/>
</dbReference>
<dbReference type="GO" id="GO:0033214">
    <property type="term" value="P:siderophore-iron import into cell"/>
    <property type="evidence" value="ECO:0007669"/>
    <property type="project" value="TreeGrafter"/>
</dbReference>
<dbReference type="Gene3D" id="1.10.3470.10">
    <property type="entry name" value="ABC transporter involved in vitamin B12 uptake, BtuC"/>
    <property type="match status" value="1"/>
</dbReference>
<evidence type="ECO:0000313" key="10">
    <source>
        <dbReference type="Proteomes" id="UP000191418"/>
    </source>
</evidence>
<dbReference type="GO" id="GO:0022857">
    <property type="term" value="F:transmembrane transporter activity"/>
    <property type="evidence" value="ECO:0007669"/>
    <property type="project" value="InterPro"/>
</dbReference>
<evidence type="ECO:0000256" key="2">
    <source>
        <dbReference type="ARBA" id="ARBA00007935"/>
    </source>
</evidence>
<feature type="transmembrane region" description="Helical" evidence="8">
    <location>
        <begin position="125"/>
        <end position="144"/>
    </location>
</feature>
<dbReference type="RefSeq" id="WP_078744966.1">
    <property type="nucleotide sequence ID" value="NZ_FUXG01000007.1"/>
</dbReference>
<name>A0A1T4P411_9GAMM</name>
<dbReference type="OrthoDB" id="9055647at2"/>
<dbReference type="GO" id="GO:0005886">
    <property type="term" value="C:plasma membrane"/>
    <property type="evidence" value="ECO:0007669"/>
    <property type="project" value="UniProtKB-SubCell"/>
</dbReference>
<comment type="caution">
    <text evidence="9">The sequence shown here is derived from an EMBL/GenBank/DDBJ whole genome shotgun (WGS) entry which is preliminary data.</text>
</comment>
<dbReference type="STRING" id="64969.SAMN02745127_01349"/>
<evidence type="ECO:0000256" key="5">
    <source>
        <dbReference type="ARBA" id="ARBA00022692"/>
    </source>
</evidence>
<dbReference type="EMBL" id="MTSM01000017">
    <property type="protein sequence ID" value="OPX54832.1"/>
    <property type="molecule type" value="Genomic_DNA"/>
</dbReference>
<gene>
    <name evidence="9" type="ORF">BTE48_11995</name>
</gene>
<protein>
    <submittedName>
        <fullName evidence="9">ABC transporter permease</fullName>
    </submittedName>
</protein>
<feature type="transmembrane region" description="Helical" evidence="8">
    <location>
        <begin position="156"/>
        <end position="177"/>
    </location>
</feature>
<evidence type="ECO:0000256" key="3">
    <source>
        <dbReference type="ARBA" id="ARBA00022448"/>
    </source>
</evidence>
<keyword evidence="7 8" id="KW-0472">Membrane</keyword>
<feature type="transmembrane region" description="Helical" evidence="8">
    <location>
        <begin position="197"/>
        <end position="217"/>
    </location>
</feature>
<comment type="similarity">
    <text evidence="2">Belongs to the binding-protein-dependent transport system permease family. FecCD subfamily.</text>
</comment>
<keyword evidence="3" id="KW-0813">Transport</keyword>
<comment type="subcellular location">
    <subcellularLocation>
        <location evidence="1">Cell membrane</location>
        <topology evidence="1">Multi-pass membrane protein</topology>
    </subcellularLocation>
</comment>
<evidence type="ECO:0000313" key="9">
    <source>
        <dbReference type="EMBL" id="OPX54832.1"/>
    </source>
</evidence>
<organism evidence="9 10">
    <name type="scientific">Oceanospirillum multiglobuliferum</name>
    <dbReference type="NCBI Taxonomy" id="64969"/>
    <lineage>
        <taxon>Bacteria</taxon>
        <taxon>Pseudomonadati</taxon>
        <taxon>Pseudomonadota</taxon>
        <taxon>Gammaproteobacteria</taxon>
        <taxon>Oceanospirillales</taxon>
        <taxon>Oceanospirillaceae</taxon>
        <taxon>Oceanospirillum</taxon>
    </lineage>
</organism>
<evidence type="ECO:0000256" key="7">
    <source>
        <dbReference type="ARBA" id="ARBA00023136"/>
    </source>
</evidence>
<dbReference type="AlphaFoldDB" id="A0A1T4P411"/>
<keyword evidence="5 8" id="KW-0812">Transmembrane</keyword>
<feature type="transmembrane region" description="Helical" evidence="8">
    <location>
        <begin position="254"/>
        <end position="274"/>
    </location>
</feature>
<sequence length="339" mass="35437">MSNQQPTFKPALQRKQALYVLLLLSVAAMGSVALSLLSGSISVTFADLWQLLSHDQPTLTRTVVMELRLPRTLAALIVGAELAVAGCLMQVLLRNPLADPYVLGVSGGAAVGALCSISLGLGAFWISGSAFVGALVNLLLVFGLAHGQGSWSPTRLLLTGVVTASGWGAVVSFLLSIGEDSHLRGMLFWLMGDLSRASLAGVNLTVLLICLALSWALARPLNLMLRGELQAKALGVSVYPIQLTLYLLASALTASAVTQAGSVGFLGLVVPHILRLSIGTDHRVLLPAAALAGGTLLLLADTLARTLIAPQQLPVGVITAFIGVPMFLWVLQKSNRGQL</sequence>
<evidence type="ECO:0000256" key="1">
    <source>
        <dbReference type="ARBA" id="ARBA00004651"/>
    </source>
</evidence>
<keyword evidence="4" id="KW-1003">Cell membrane</keyword>
<dbReference type="InterPro" id="IPR037294">
    <property type="entry name" value="ABC_BtuC-like"/>
</dbReference>
<feature type="transmembrane region" description="Helical" evidence="8">
    <location>
        <begin position="100"/>
        <end position="119"/>
    </location>
</feature>
<dbReference type="PANTHER" id="PTHR30472:SF25">
    <property type="entry name" value="ABC TRANSPORTER PERMEASE PROTEIN MJ0876-RELATED"/>
    <property type="match status" value="1"/>
</dbReference>
<dbReference type="Proteomes" id="UP000191418">
    <property type="component" value="Unassembled WGS sequence"/>
</dbReference>
<dbReference type="CDD" id="cd06550">
    <property type="entry name" value="TM_ABC_iron-siderophores_like"/>
    <property type="match status" value="1"/>
</dbReference>
<evidence type="ECO:0000256" key="8">
    <source>
        <dbReference type="SAM" id="Phobius"/>
    </source>
</evidence>
<keyword evidence="6 8" id="KW-1133">Transmembrane helix</keyword>
<dbReference type="SUPFAM" id="SSF81345">
    <property type="entry name" value="ABC transporter involved in vitamin B12 uptake, BtuC"/>
    <property type="match status" value="1"/>
</dbReference>
<evidence type="ECO:0000256" key="4">
    <source>
        <dbReference type="ARBA" id="ARBA00022475"/>
    </source>
</evidence>
<dbReference type="Pfam" id="PF01032">
    <property type="entry name" value="FecCD"/>
    <property type="match status" value="1"/>
</dbReference>
<evidence type="ECO:0000256" key="6">
    <source>
        <dbReference type="ARBA" id="ARBA00022989"/>
    </source>
</evidence>
<dbReference type="PANTHER" id="PTHR30472">
    <property type="entry name" value="FERRIC ENTEROBACTIN TRANSPORT SYSTEM PERMEASE PROTEIN"/>
    <property type="match status" value="1"/>
</dbReference>
<feature type="transmembrane region" description="Helical" evidence="8">
    <location>
        <begin position="286"/>
        <end position="307"/>
    </location>
</feature>
<keyword evidence="10" id="KW-1185">Reference proteome</keyword>